<sequence>MKKKIKIVAALVIGFAAAMKLMSVVIYFGCVNAYSTNVDTLTVKVVGIPVYELTKSGTEYIGKTIGIYMGVVFGICMVLSVIVEGIISRVRHK</sequence>
<evidence type="ECO:0000313" key="2">
    <source>
        <dbReference type="EMBL" id="HJC23910.1"/>
    </source>
</evidence>
<dbReference type="Pfam" id="PF19388">
    <property type="entry name" value="DUF5963"/>
    <property type="match status" value="1"/>
</dbReference>
<feature type="transmembrane region" description="Helical" evidence="1">
    <location>
        <begin position="7"/>
        <end position="28"/>
    </location>
</feature>
<accession>A0A9D2SQQ8</accession>
<protein>
    <submittedName>
        <fullName evidence="2">LlsX family protein</fullName>
    </submittedName>
</protein>
<evidence type="ECO:0000256" key="1">
    <source>
        <dbReference type="SAM" id="Phobius"/>
    </source>
</evidence>
<keyword evidence="1" id="KW-0812">Transmembrane</keyword>
<keyword evidence="1" id="KW-1133">Transmembrane helix</keyword>
<gene>
    <name evidence="2" type="ORF">H9761_09415</name>
</gene>
<organism evidence="2 3">
    <name type="scientific">Candidatus Eisenbergiella merdavium</name>
    <dbReference type="NCBI Taxonomy" id="2838551"/>
    <lineage>
        <taxon>Bacteria</taxon>
        <taxon>Bacillati</taxon>
        <taxon>Bacillota</taxon>
        <taxon>Clostridia</taxon>
        <taxon>Lachnospirales</taxon>
        <taxon>Lachnospiraceae</taxon>
        <taxon>Eisenbergiella</taxon>
    </lineage>
</organism>
<feature type="transmembrane region" description="Helical" evidence="1">
    <location>
        <begin position="65"/>
        <end position="87"/>
    </location>
</feature>
<proteinExistence type="predicted"/>
<reference evidence="2" key="2">
    <citation type="submission" date="2021-04" db="EMBL/GenBank/DDBJ databases">
        <authorList>
            <person name="Gilroy R."/>
        </authorList>
    </citation>
    <scope>NUCLEOTIDE SEQUENCE</scope>
    <source>
        <strain evidence="2">USAMLcec2-132</strain>
    </source>
</reference>
<dbReference type="Proteomes" id="UP000823891">
    <property type="component" value="Unassembled WGS sequence"/>
</dbReference>
<evidence type="ECO:0000313" key="3">
    <source>
        <dbReference type="Proteomes" id="UP000823891"/>
    </source>
</evidence>
<dbReference type="InterPro" id="IPR046007">
    <property type="entry name" value="DUF5963"/>
</dbReference>
<name>A0A9D2SQQ8_9FIRM</name>
<dbReference type="AlphaFoldDB" id="A0A9D2SQQ8"/>
<dbReference type="EMBL" id="DWWS01000032">
    <property type="protein sequence ID" value="HJC23910.1"/>
    <property type="molecule type" value="Genomic_DNA"/>
</dbReference>
<keyword evidence="1" id="KW-0472">Membrane</keyword>
<dbReference type="NCBIfam" id="NF033904">
    <property type="entry name" value="LlsX_fam"/>
    <property type="match status" value="1"/>
</dbReference>
<comment type="caution">
    <text evidence="2">The sequence shown here is derived from an EMBL/GenBank/DDBJ whole genome shotgun (WGS) entry which is preliminary data.</text>
</comment>
<reference evidence="2" key="1">
    <citation type="journal article" date="2021" name="PeerJ">
        <title>Extensive microbial diversity within the chicken gut microbiome revealed by metagenomics and culture.</title>
        <authorList>
            <person name="Gilroy R."/>
            <person name="Ravi A."/>
            <person name="Getino M."/>
            <person name="Pursley I."/>
            <person name="Horton D.L."/>
            <person name="Alikhan N.F."/>
            <person name="Baker D."/>
            <person name="Gharbi K."/>
            <person name="Hall N."/>
            <person name="Watson M."/>
            <person name="Adriaenssens E.M."/>
            <person name="Foster-Nyarko E."/>
            <person name="Jarju S."/>
            <person name="Secka A."/>
            <person name="Antonio M."/>
            <person name="Oren A."/>
            <person name="Chaudhuri R.R."/>
            <person name="La Ragione R."/>
            <person name="Hildebrand F."/>
            <person name="Pallen M.J."/>
        </authorList>
    </citation>
    <scope>NUCLEOTIDE SEQUENCE</scope>
    <source>
        <strain evidence="2">USAMLcec2-132</strain>
    </source>
</reference>